<dbReference type="PANTHER" id="PTHR24220">
    <property type="entry name" value="IMPORT ATP-BINDING PROTEIN"/>
    <property type="match status" value="1"/>
</dbReference>
<dbReference type="Pfam" id="PF00005">
    <property type="entry name" value="ABC_tran"/>
    <property type="match status" value="1"/>
</dbReference>
<reference evidence="5 6" key="1">
    <citation type="submission" date="2019-02" db="EMBL/GenBank/DDBJ databases">
        <title>Sequencing the genomes of 1000 actinobacteria strains.</title>
        <authorList>
            <person name="Klenk H.-P."/>
        </authorList>
    </citation>
    <scope>NUCLEOTIDE SEQUENCE [LARGE SCALE GENOMIC DNA]</scope>
    <source>
        <strain evidence="5 6">DSM 17364</strain>
    </source>
</reference>
<evidence type="ECO:0000259" key="4">
    <source>
        <dbReference type="PROSITE" id="PS50893"/>
    </source>
</evidence>
<dbReference type="PANTHER" id="PTHR24220:SF685">
    <property type="entry name" value="ABC TRANSPORTER RELATED"/>
    <property type="match status" value="1"/>
</dbReference>
<dbReference type="GO" id="GO:0022857">
    <property type="term" value="F:transmembrane transporter activity"/>
    <property type="evidence" value="ECO:0007669"/>
    <property type="project" value="TreeGrafter"/>
</dbReference>
<dbReference type="PROSITE" id="PS50893">
    <property type="entry name" value="ABC_TRANSPORTER_2"/>
    <property type="match status" value="1"/>
</dbReference>
<dbReference type="OrthoDB" id="9778572at2"/>
<evidence type="ECO:0000313" key="5">
    <source>
        <dbReference type="EMBL" id="RZU60932.1"/>
    </source>
</evidence>
<dbReference type="InterPro" id="IPR027417">
    <property type="entry name" value="P-loop_NTPase"/>
</dbReference>
<dbReference type="GO" id="GO:0005524">
    <property type="term" value="F:ATP binding"/>
    <property type="evidence" value="ECO:0007669"/>
    <property type="project" value="UniProtKB-KW"/>
</dbReference>
<dbReference type="PROSITE" id="PS00211">
    <property type="entry name" value="ABC_TRANSPORTER_1"/>
    <property type="match status" value="1"/>
</dbReference>
<dbReference type="AlphaFoldDB" id="A0A4Q8AA15"/>
<dbReference type="Gene3D" id="3.40.50.300">
    <property type="entry name" value="P-loop containing nucleotide triphosphate hydrolases"/>
    <property type="match status" value="1"/>
</dbReference>
<dbReference type="InterPro" id="IPR003593">
    <property type="entry name" value="AAA+_ATPase"/>
</dbReference>
<dbReference type="SMART" id="SM00382">
    <property type="entry name" value="AAA"/>
    <property type="match status" value="1"/>
</dbReference>
<keyword evidence="3 5" id="KW-0067">ATP-binding</keyword>
<sequence length="238" mass="24990">MVGDQPTNGRQVLRASSVFKSYGDTAALQGVTLEVRAGESLAVMGPSGCGKSTLLQTLAGITLPNAGEVTYAGQEGVQNLVLLDDETRAALRAREFGFVFQQGLLLDELNAAENVAVPLMVDRLSPSDAIARAGQLLAQVGLGGLDDRRIGQLSGGQAQRIAIARAIVSNASVVFADEPTGALDSHTAGDVLELLLASTVRQHRALVMVTHDESVARRCSRIARMSDGRVISDVRVTS</sequence>
<comment type="caution">
    <text evidence="5">The sequence shown here is derived from an EMBL/GenBank/DDBJ whole genome shotgun (WGS) entry which is preliminary data.</text>
</comment>
<evidence type="ECO:0000256" key="3">
    <source>
        <dbReference type="ARBA" id="ARBA00022840"/>
    </source>
</evidence>
<dbReference type="Proteomes" id="UP000292685">
    <property type="component" value="Unassembled WGS sequence"/>
</dbReference>
<dbReference type="SUPFAM" id="SSF52540">
    <property type="entry name" value="P-loop containing nucleoside triphosphate hydrolases"/>
    <property type="match status" value="1"/>
</dbReference>
<protein>
    <submittedName>
        <fullName evidence="5">Putative ABC transport system ATP-binding protein</fullName>
    </submittedName>
</protein>
<dbReference type="InterPro" id="IPR017911">
    <property type="entry name" value="MacB-like_ATP-bd"/>
</dbReference>
<gene>
    <name evidence="5" type="ORF">EV380_0485</name>
</gene>
<dbReference type="InterPro" id="IPR003439">
    <property type="entry name" value="ABC_transporter-like_ATP-bd"/>
</dbReference>
<evidence type="ECO:0000256" key="1">
    <source>
        <dbReference type="ARBA" id="ARBA00022448"/>
    </source>
</evidence>
<dbReference type="GO" id="GO:0016887">
    <property type="term" value="F:ATP hydrolysis activity"/>
    <property type="evidence" value="ECO:0007669"/>
    <property type="project" value="InterPro"/>
</dbReference>
<dbReference type="EMBL" id="SHLA01000001">
    <property type="protein sequence ID" value="RZU60932.1"/>
    <property type="molecule type" value="Genomic_DNA"/>
</dbReference>
<evidence type="ECO:0000256" key="2">
    <source>
        <dbReference type="ARBA" id="ARBA00022741"/>
    </source>
</evidence>
<keyword evidence="1" id="KW-0813">Transport</keyword>
<keyword evidence="2" id="KW-0547">Nucleotide-binding</keyword>
<evidence type="ECO:0000313" key="6">
    <source>
        <dbReference type="Proteomes" id="UP000292685"/>
    </source>
</evidence>
<dbReference type="CDD" id="cd03255">
    <property type="entry name" value="ABC_MJ0796_LolCDE_FtsE"/>
    <property type="match status" value="1"/>
</dbReference>
<dbReference type="InterPro" id="IPR017871">
    <property type="entry name" value="ABC_transporter-like_CS"/>
</dbReference>
<dbReference type="InterPro" id="IPR015854">
    <property type="entry name" value="ABC_transpr_LolD-like"/>
</dbReference>
<name>A0A4Q8AA15_9MICC</name>
<proteinExistence type="predicted"/>
<keyword evidence="6" id="KW-1185">Reference proteome</keyword>
<accession>A0A4Q8AA15</accession>
<feature type="domain" description="ABC transporter" evidence="4">
    <location>
        <begin position="13"/>
        <end position="236"/>
    </location>
</feature>
<organism evidence="5 6">
    <name type="scientific">Zhihengliuella halotolerans</name>
    <dbReference type="NCBI Taxonomy" id="370736"/>
    <lineage>
        <taxon>Bacteria</taxon>
        <taxon>Bacillati</taxon>
        <taxon>Actinomycetota</taxon>
        <taxon>Actinomycetes</taxon>
        <taxon>Micrococcales</taxon>
        <taxon>Micrococcaceae</taxon>
        <taxon>Zhihengliuella</taxon>
    </lineage>
</organism>
<dbReference type="GO" id="GO:0005886">
    <property type="term" value="C:plasma membrane"/>
    <property type="evidence" value="ECO:0007669"/>
    <property type="project" value="TreeGrafter"/>
</dbReference>